<dbReference type="PROSITE" id="PS51186">
    <property type="entry name" value="GNAT"/>
    <property type="match status" value="1"/>
</dbReference>
<dbReference type="EMBL" id="CAJVPY010001398">
    <property type="protein sequence ID" value="CAG8520218.1"/>
    <property type="molecule type" value="Genomic_DNA"/>
</dbReference>
<protein>
    <submittedName>
        <fullName evidence="2">15074_t:CDS:1</fullName>
    </submittedName>
</protein>
<dbReference type="OrthoDB" id="2020070at2759"/>
<dbReference type="PANTHER" id="PTHR34815:SF2">
    <property type="entry name" value="N-ACETYLTRANSFERASE DOMAIN-CONTAINING PROTEIN"/>
    <property type="match status" value="1"/>
</dbReference>
<dbReference type="Pfam" id="PF13527">
    <property type="entry name" value="Acetyltransf_9"/>
    <property type="match status" value="1"/>
</dbReference>
<dbReference type="Gene3D" id="3.40.630.30">
    <property type="match status" value="1"/>
</dbReference>
<feature type="domain" description="N-acetyltransferase" evidence="1">
    <location>
        <begin position="36"/>
        <end position="178"/>
    </location>
</feature>
<evidence type="ECO:0000313" key="2">
    <source>
        <dbReference type="EMBL" id="CAG8520218.1"/>
    </source>
</evidence>
<dbReference type="PANTHER" id="PTHR34815">
    <property type="entry name" value="LYSINE ACETYLTRANSFERASE"/>
    <property type="match status" value="1"/>
</dbReference>
<comment type="caution">
    <text evidence="2">The sequence shown here is derived from an EMBL/GenBank/DDBJ whole genome shotgun (WGS) entry which is preliminary data.</text>
</comment>
<reference evidence="2" key="1">
    <citation type="submission" date="2021-06" db="EMBL/GenBank/DDBJ databases">
        <authorList>
            <person name="Kallberg Y."/>
            <person name="Tangrot J."/>
            <person name="Rosling A."/>
        </authorList>
    </citation>
    <scope>NUCLEOTIDE SEQUENCE</scope>
    <source>
        <strain evidence="2">MA453B</strain>
    </source>
</reference>
<evidence type="ECO:0000313" key="3">
    <source>
        <dbReference type="Proteomes" id="UP000789405"/>
    </source>
</evidence>
<name>A0A9N9A7F2_9GLOM</name>
<gene>
    <name evidence="2" type="ORF">DERYTH_LOCUS3832</name>
</gene>
<proteinExistence type="predicted"/>
<dbReference type="CDD" id="cd04301">
    <property type="entry name" value="NAT_SF"/>
    <property type="match status" value="1"/>
</dbReference>
<dbReference type="GO" id="GO:0016747">
    <property type="term" value="F:acyltransferase activity, transferring groups other than amino-acyl groups"/>
    <property type="evidence" value="ECO:0007669"/>
    <property type="project" value="InterPro"/>
</dbReference>
<sequence length="366" mass="43428">MSSELECQDLILVEATPEQARNTNRNSYMSWGYPLLTLDEYIEREEILANHEFTSEDFNIWILVSKKSNLSNDTEPTILSQCETFKLKALITLSSEQIQEVNCYYIGSLFTPPQYRHKGYATKLMELLNDKLRFECKAKFSYLYSKIGPDFYSRLGWKIYPHKEIKFKVEDRFSTPLEHSELIVEINQSNLETVINKDCEFIKNNLKKLNKKSMAILPTKPAFDWLFQKTKSYSKFYADTNDPRKFGAMILNKKKESINENEEFLERYIMWNHDFMENQLFIIRFRSDSPYTTRLLIQQAMQEASKFQFKQIILWNPDLSLFNISEGLNVFDGEVVEKTEALPYLSWYANDDDDVDWIFIERYSLF</sequence>
<dbReference type="InterPro" id="IPR053013">
    <property type="entry name" value="LAT"/>
</dbReference>
<accession>A0A9N9A7F2</accession>
<keyword evidence="3" id="KW-1185">Reference proteome</keyword>
<dbReference type="SUPFAM" id="SSF55729">
    <property type="entry name" value="Acyl-CoA N-acyltransferases (Nat)"/>
    <property type="match status" value="1"/>
</dbReference>
<dbReference type="InterPro" id="IPR016181">
    <property type="entry name" value="Acyl_CoA_acyltransferase"/>
</dbReference>
<evidence type="ECO:0000259" key="1">
    <source>
        <dbReference type="PROSITE" id="PS51186"/>
    </source>
</evidence>
<organism evidence="2 3">
    <name type="scientific">Dentiscutata erythropus</name>
    <dbReference type="NCBI Taxonomy" id="1348616"/>
    <lineage>
        <taxon>Eukaryota</taxon>
        <taxon>Fungi</taxon>
        <taxon>Fungi incertae sedis</taxon>
        <taxon>Mucoromycota</taxon>
        <taxon>Glomeromycotina</taxon>
        <taxon>Glomeromycetes</taxon>
        <taxon>Diversisporales</taxon>
        <taxon>Gigasporaceae</taxon>
        <taxon>Dentiscutata</taxon>
    </lineage>
</organism>
<dbReference type="InterPro" id="IPR000182">
    <property type="entry name" value="GNAT_dom"/>
</dbReference>
<dbReference type="Pfam" id="PF22998">
    <property type="entry name" value="GNAT_LYC1-like"/>
    <property type="match status" value="1"/>
</dbReference>
<dbReference type="Proteomes" id="UP000789405">
    <property type="component" value="Unassembled WGS sequence"/>
</dbReference>
<dbReference type="InterPro" id="IPR055100">
    <property type="entry name" value="GNAT_LYC1-like"/>
</dbReference>
<dbReference type="AlphaFoldDB" id="A0A9N9A7F2"/>